<keyword evidence="2" id="KW-0472">Membrane</keyword>
<organism evidence="3 4">
    <name type="scientific">Prosthecobacter fusiformis</name>
    <dbReference type="NCBI Taxonomy" id="48464"/>
    <lineage>
        <taxon>Bacteria</taxon>
        <taxon>Pseudomonadati</taxon>
        <taxon>Verrucomicrobiota</taxon>
        <taxon>Verrucomicrobiia</taxon>
        <taxon>Verrucomicrobiales</taxon>
        <taxon>Verrucomicrobiaceae</taxon>
        <taxon>Prosthecobacter</taxon>
    </lineage>
</organism>
<keyword evidence="2" id="KW-0812">Transmembrane</keyword>
<evidence type="ECO:0000313" key="4">
    <source>
        <dbReference type="Proteomes" id="UP000295662"/>
    </source>
</evidence>
<gene>
    <name evidence="3" type="ORF">EI77_02403</name>
</gene>
<proteinExistence type="predicted"/>
<dbReference type="Proteomes" id="UP000295662">
    <property type="component" value="Unassembled WGS sequence"/>
</dbReference>
<accession>A0A4R7RZI6</accession>
<keyword evidence="4" id="KW-1185">Reference proteome</keyword>
<evidence type="ECO:0000313" key="3">
    <source>
        <dbReference type="EMBL" id="TDU71281.1"/>
    </source>
</evidence>
<feature type="transmembrane region" description="Helical" evidence="2">
    <location>
        <begin position="253"/>
        <end position="273"/>
    </location>
</feature>
<name>A0A4R7RZI6_9BACT</name>
<sequence length="277" mass="30405">MKSLTLMALIMTGLNLSGVEPQRLQHFASVPPQVRLYFANLCSGSYEALFTDNEKGFKLLTTTPGLTPALLELANHLETEQEWDGYTRTWGILSQRTDASISEQGFVRKKLEMLLNRNADPGGSTFKRLGLTFLGHYPSNENQQLLSLYLSDTNGGPLHADLTEEAAASLGRIGDSSSIELLREYAKTRKPLPGTKSRFYETAVTALAQIEARIAAASYSSAPSVSSIAQPQHSSIPGTPQFEPQAREQHDPMPWSIVLVTSLAATALLWLTLKKRN</sequence>
<reference evidence="3 4" key="1">
    <citation type="submission" date="2019-03" db="EMBL/GenBank/DDBJ databases">
        <title>Genomic Encyclopedia of Archaeal and Bacterial Type Strains, Phase II (KMG-II): from individual species to whole genera.</title>
        <authorList>
            <person name="Goeker M."/>
        </authorList>
    </citation>
    <scope>NUCLEOTIDE SEQUENCE [LARGE SCALE GENOMIC DNA]</scope>
    <source>
        <strain evidence="3 4">ATCC 25309</strain>
    </source>
</reference>
<protein>
    <submittedName>
        <fullName evidence="3">Uncharacterized protein</fullName>
    </submittedName>
</protein>
<dbReference type="RefSeq" id="WP_133795447.1">
    <property type="nucleotide sequence ID" value="NZ_SOCA01000003.1"/>
</dbReference>
<evidence type="ECO:0000256" key="1">
    <source>
        <dbReference type="SAM" id="MobiDB-lite"/>
    </source>
</evidence>
<dbReference type="AlphaFoldDB" id="A0A4R7RZI6"/>
<dbReference type="EMBL" id="SOCA01000003">
    <property type="protein sequence ID" value="TDU71281.1"/>
    <property type="molecule type" value="Genomic_DNA"/>
</dbReference>
<evidence type="ECO:0000256" key="2">
    <source>
        <dbReference type="SAM" id="Phobius"/>
    </source>
</evidence>
<comment type="caution">
    <text evidence="3">The sequence shown here is derived from an EMBL/GenBank/DDBJ whole genome shotgun (WGS) entry which is preliminary data.</text>
</comment>
<feature type="region of interest" description="Disordered" evidence="1">
    <location>
        <begin position="228"/>
        <end position="248"/>
    </location>
</feature>
<keyword evidence="2" id="KW-1133">Transmembrane helix</keyword>